<comment type="caution">
    <text evidence="2">The sequence shown here is derived from an EMBL/GenBank/DDBJ whole genome shotgun (WGS) entry which is preliminary data.</text>
</comment>
<evidence type="ECO:0000256" key="1">
    <source>
        <dbReference type="SAM" id="Phobius"/>
    </source>
</evidence>
<proteinExistence type="predicted"/>
<dbReference type="EMBL" id="JAKKPZ010000085">
    <property type="protein sequence ID" value="KAI1703255.1"/>
    <property type="molecule type" value="Genomic_DNA"/>
</dbReference>
<feature type="transmembrane region" description="Helical" evidence="1">
    <location>
        <begin position="43"/>
        <end position="67"/>
    </location>
</feature>
<organism evidence="2 3">
    <name type="scientific">Ditylenchus destructor</name>
    <dbReference type="NCBI Taxonomy" id="166010"/>
    <lineage>
        <taxon>Eukaryota</taxon>
        <taxon>Metazoa</taxon>
        <taxon>Ecdysozoa</taxon>
        <taxon>Nematoda</taxon>
        <taxon>Chromadorea</taxon>
        <taxon>Rhabditida</taxon>
        <taxon>Tylenchina</taxon>
        <taxon>Tylenchomorpha</taxon>
        <taxon>Sphaerularioidea</taxon>
        <taxon>Anguinidae</taxon>
        <taxon>Anguininae</taxon>
        <taxon>Ditylenchus</taxon>
    </lineage>
</organism>
<keyword evidence="1" id="KW-1133">Transmembrane helix</keyword>
<dbReference type="Proteomes" id="UP001201812">
    <property type="component" value="Unassembled WGS sequence"/>
</dbReference>
<gene>
    <name evidence="2" type="ORF">DdX_14990</name>
</gene>
<evidence type="ECO:0000313" key="2">
    <source>
        <dbReference type="EMBL" id="KAI1703255.1"/>
    </source>
</evidence>
<evidence type="ECO:0000313" key="3">
    <source>
        <dbReference type="Proteomes" id="UP001201812"/>
    </source>
</evidence>
<feature type="transmembrane region" description="Helical" evidence="1">
    <location>
        <begin position="12"/>
        <end position="31"/>
    </location>
</feature>
<accession>A0AAD4MS85</accession>
<keyword evidence="1" id="KW-0472">Membrane</keyword>
<reference evidence="2" key="1">
    <citation type="submission" date="2022-01" db="EMBL/GenBank/DDBJ databases">
        <title>Genome Sequence Resource for Two Populations of Ditylenchus destructor, the Migratory Endoparasitic Phytonematode.</title>
        <authorList>
            <person name="Zhang H."/>
            <person name="Lin R."/>
            <person name="Xie B."/>
        </authorList>
    </citation>
    <scope>NUCLEOTIDE SEQUENCE</scope>
    <source>
        <strain evidence="2">BazhouSP</strain>
    </source>
</reference>
<sequence>MEYLPYLNLSEAIAAFLCHVINFATMSKIVYHRFFEKHKYPRVKCLSPMLMIFMVVHIICSLMNMPYYSYVILKWSEAHDPNIVHGYRFWLGIPVANYFVVIPALVFFLTLESERMYSVLVYNDQVEVTSAICLQIEFLHCQPLTHFVLPATYTSHCL</sequence>
<name>A0AAD4MS85_9BILA</name>
<keyword evidence="1" id="KW-0812">Transmembrane</keyword>
<protein>
    <submittedName>
        <fullName evidence="2">Uncharacterized protein</fullName>
    </submittedName>
</protein>
<keyword evidence="3" id="KW-1185">Reference proteome</keyword>
<feature type="transmembrane region" description="Helical" evidence="1">
    <location>
        <begin position="87"/>
        <end position="111"/>
    </location>
</feature>
<dbReference type="AlphaFoldDB" id="A0AAD4MS85"/>